<dbReference type="EMBL" id="VZAH01000158">
    <property type="protein sequence ID" value="MQP15795.1"/>
    <property type="molecule type" value="Genomic_DNA"/>
</dbReference>
<name>A0A6G1VQF4_9BACT</name>
<organism evidence="1 2">
    <name type="scientific">Segatella copri</name>
    <dbReference type="NCBI Taxonomy" id="165179"/>
    <lineage>
        <taxon>Bacteria</taxon>
        <taxon>Pseudomonadati</taxon>
        <taxon>Bacteroidota</taxon>
        <taxon>Bacteroidia</taxon>
        <taxon>Bacteroidales</taxon>
        <taxon>Prevotellaceae</taxon>
        <taxon>Segatella</taxon>
    </lineage>
</organism>
<dbReference type="Proteomes" id="UP000477980">
    <property type="component" value="Unassembled WGS sequence"/>
</dbReference>
<dbReference type="RefSeq" id="WP_153090050.1">
    <property type="nucleotide sequence ID" value="NZ_VZAH01000158.1"/>
</dbReference>
<comment type="caution">
    <text evidence="1">The sequence shown here is derived from an EMBL/GenBank/DDBJ whole genome shotgun (WGS) entry which is preliminary data.</text>
</comment>
<sequence>MNKILTFNVAEATELGTHCALHHSYSPQEQKYIFRLDVYNQKQIKMAISQNAHHGQLDLNGFEHLENNLRFEVPYRALEATKSHYNNLETALIDIGKKPVCIPYTVAESGNPGTYHLCYKQFDYLYHFVDYTKKGQEKRAILEMPIPVAQYYFALDLGYFKVSPQLYESFHHQSSRCLYLLTESRLKKGYTKFTPPEILALLTSHTQYRGTGNLEYTQLSTAEEEIRNAYKLNRLDYIVIHTLETTRNQVVGKYGCLVIFGLKYRNDDPDMLSDEDRTKLTMKKLNFRKLLTSSYWNVSHKVAEELSDRLTLSDLDAVNQCFLAAYAAKRKHEIKNPAGYIVSCLDKVLKKNQPGSFSKP</sequence>
<reference evidence="1 2" key="1">
    <citation type="submission" date="2019-09" db="EMBL/GenBank/DDBJ databases">
        <title>Distinct polysaccharide growth profiles of human intestinal Prevotella copri isolates.</title>
        <authorList>
            <person name="Fehlner-Peach H."/>
            <person name="Magnabosco C."/>
            <person name="Raghavan V."/>
            <person name="Scher J.U."/>
            <person name="Tett A."/>
            <person name="Cox L.M."/>
            <person name="Gottsegen C."/>
            <person name="Watters A."/>
            <person name="Wiltshire- Gordon J.D."/>
            <person name="Segata N."/>
            <person name="Bonneau R."/>
            <person name="Littman D.R."/>
        </authorList>
    </citation>
    <scope>NUCLEOTIDE SEQUENCE [LARGE SCALE GENOMIC DNA]</scope>
    <source>
        <strain evidence="2">iAA917</strain>
    </source>
</reference>
<dbReference type="AlphaFoldDB" id="A0A6G1VQF4"/>
<gene>
    <name evidence="1" type="ORF">F7D25_15610</name>
</gene>
<evidence type="ECO:0008006" key="3">
    <source>
        <dbReference type="Google" id="ProtNLM"/>
    </source>
</evidence>
<proteinExistence type="predicted"/>
<accession>A0A6G1VQF4</accession>
<evidence type="ECO:0000313" key="1">
    <source>
        <dbReference type="EMBL" id="MQP15795.1"/>
    </source>
</evidence>
<evidence type="ECO:0000313" key="2">
    <source>
        <dbReference type="Proteomes" id="UP000477980"/>
    </source>
</evidence>
<protein>
    <recommendedName>
        <fullName evidence="3">Replication initiation protein</fullName>
    </recommendedName>
</protein>